<evidence type="ECO:0000313" key="2">
    <source>
        <dbReference type="Proteomes" id="UP000031970"/>
    </source>
</evidence>
<sequence>MYGSNSTLSEEQARKILETVPIKLPKSQREKEELEKARKILESRRLINERSNDNHGD</sequence>
<protein>
    <submittedName>
        <fullName evidence="1">Uncharacterized protein</fullName>
    </submittedName>
</protein>
<organism evidence="1 2">
    <name type="scientific">Bacillus subtilis subsp. subtilis</name>
    <dbReference type="NCBI Taxonomy" id="135461"/>
    <lineage>
        <taxon>Bacteria</taxon>
        <taxon>Bacillati</taxon>
        <taxon>Bacillota</taxon>
        <taxon>Bacilli</taxon>
        <taxon>Bacillales</taxon>
        <taxon>Bacillaceae</taxon>
        <taxon>Bacillus</taxon>
    </lineage>
</organism>
<comment type="caution">
    <text evidence="1">The sequence shown here is derived from an EMBL/GenBank/DDBJ whole genome shotgun (WGS) entry which is preliminary data.</text>
</comment>
<reference evidence="1 2" key="1">
    <citation type="submission" date="2014-11" db="EMBL/GenBank/DDBJ databases">
        <title>Draft Genome Sequences of Nine Bacillus subtilis Strains that Form Spores with High Heat-Resistance.</title>
        <authorList>
            <person name="Krawcyk A.O."/>
            <person name="Berendsen E.M."/>
            <person name="de Jong A."/>
            <person name="Holsappel S."/>
            <person name="Eijlander R.T."/>
            <person name="Wells-Bennik M."/>
            <person name="Kuipers O.P."/>
        </authorList>
    </citation>
    <scope>NUCLEOTIDE SEQUENCE [LARGE SCALE GENOMIC DNA]</scope>
    <source>
        <strain evidence="1 2">B4067</strain>
    </source>
</reference>
<accession>A0ABD3ZQB3</accession>
<proteinExistence type="predicted"/>
<dbReference type="Proteomes" id="UP000031970">
    <property type="component" value="Unassembled WGS sequence"/>
</dbReference>
<dbReference type="AlphaFoldDB" id="A0ABD3ZQB3"/>
<name>A0ABD3ZQB3_BACIU</name>
<evidence type="ECO:0000313" key="1">
    <source>
        <dbReference type="EMBL" id="KIL30348.1"/>
    </source>
</evidence>
<gene>
    <name evidence="1" type="ORF">B4067_1282</name>
</gene>
<dbReference type="EMBL" id="JSXS01000125">
    <property type="protein sequence ID" value="KIL30348.1"/>
    <property type="molecule type" value="Genomic_DNA"/>
</dbReference>